<dbReference type="Gene3D" id="3.30.160.60">
    <property type="entry name" value="Classic Zinc Finger"/>
    <property type="match status" value="7"/>
</dbReference>
<evidence type="ECO:0000256" key="8">
    <source>
        <dbReference type="SAM" id="MobiDB-lite"/>
    </source>
</evidence>
<sequence>MENHLIENKATFTVQKKKPQKSPNQQQLPEGIESSNKSDNIVQKPKPKSKQRAERTERSEKTNNRVQTSKQQSKQRNLSMDHDNISDDKSVVPTIYKCEQCDYQSTRRDRLTDHMGRVHGLLSVNCKGAQNRDAFQCDLCEKAFVFGKDLNRHKKVVHAKERFTCTVCEKEYKSKYVFNKHVASHGENYKKDMFRCQVCDREYTTKFSLSNHIKSQHLDMKKTFSCPTCGKTFSGRRSYLMHANAHLGVKPYSCEICGKSFTYDKSLKEHRYLHDAVRHFKCVHCGKAFRQKTCLLVHERVHKKMPAQVCLYCGQTFTQRQSLLRHERIHTGEKPFKCSLCSKAFSEGPLVRKHLLMVHNLDRDTWRQCVIRENREPASHYVSGGTGYQPREPADQVRRRNRATVLPPTARGRPSVIALDIEASSGSSSVSDDSIVMHNPSMKEIHRLQVSMDNSATSDGNPDTISGTDNDYKASAAYGLQDSQSNNAAPEGNDHSSFVTCVAPSIVAGPMQSASENADLNSINGTSQMVQNYLSNLPNNEMFTGFELQTLQDESPFLKRNAGTALVPSSQSLYPPHYNTLSEVNSEPPLRNQVTMEILSSESLSYQLYPSTSHVAETNESKVSQTASQWGFQGYSEHYYYGGQYEPSNL</sequence>
<evidence type="ECO:0000256" key="1">
    <source>
        <dbReference type="ARBA" id="ARBA00004123"/>
    </source>
</evidence>
<feature type="compositionally biased region" description="Basic and acidic residues" evidence="8">
    <location>
        <begin position="79"/>
        <end position="88"/>
    </location>
</feature>
<dbReference type="InterPro" id="IPR013087">
    <property type="entry name" value="Znf_C2H2_type"/>
</dbReference>
<dbReference type="Proteomes" id="UP000828390">
    <property type="component" value="Unassembled WGS sequence"/>
</dbReference>
<feature type="domain" description="C2H2-type" evidence="9">
    <location>
        <begin position="308"/>
        <end position="335"/>
    </location>
</feature>
<feature type="domain" description="C2H2-type" evidence="9">
    <location>
        <begin position="280"/>
        <end position="307"/>
    </location>
</feature>
<keyword evidence="5" id="KW-0862">Zinc</keyword>
<proteinExistence type="predicted"/>
<dbReference type="PROSITE" id="PS50157">
    <property type="entry name" value="ZINC_FINGER_C2H2_2"/>
    <property type="match status" value="8"/>
</dbReference>
<dbReference type="PROSITE" id="PS00028">
    <property type="entry name" value="ZINC_FINGER_C2H2_1"/>
    <property type="match status" value="8"/>
</dbReference>
<evidence type="ECO:0000256" key="3">
    <source>
        <dbReference type="ARBA" id="ARBA00022737"/>
    </source>
</evidence>
<dbReference type="FunFam" id="3.30.160.60:FF:000100">
    <property type="entry name" value="Zinc finger 45-like"/>
    <property type="match status" value="1"/>
</dbReference>
<feature type="region of interest" description="Disordered" evidence="8">
    <location>
        <begin position="1"/>
        <end position="88"/>
    </location>
</feature>
<keyword evidence="4 7" id="KW-0863">Zinc-finger</keyword>
<evidence type="ECO:0000313" key="11">
    <source>
        <dbReference type="Proteomes" id="UP000828390"/>
    </source>
</evidence>
<dbReference type="Pfam" id="PF13912">
    <property type="entry name" value="zf-C2H2_6"/>
    <property type="match status" value="1"/>
</dbReference>
<evidence type="ECO:0000313" key="10">
    <source>
        <dbReference type="EMBL" id="KAH3868405.1"/>
    </source>
</evidence>
<feature type="domain" description="C2H2-type" evidence="9">
    <location>
        <begin position="336"/>
        <end position="364"/>
    </location>
</feature>
<accession>A0A9D4M246</accession>
<dbReference type="GO" id="GO:0005634">
    <property type="term" value="C:nucleus"/>
    <property type="evidence" value="ECO:0007669"/>
    <property type="project" value="UniProtKB-SubCell"/>
</dbReference>
<reference evidence="10" key="2">
    <citation type="submission" date="2020-11" db="EMBL/GenBank/DDBJ databases">
        <authorList>
            <person name="McCartney M.A."/>
            <person name="Auch B."/>
            <person name="Kono T."/>
            <person name="Mallez S."/>
            <person name="Becker A."/>
            <person name="Gohl D.M."/>
            <person name="Silverstein K.A.T."/>
            <person name="Koren S."/>
            <person name="Bechman K.B."/>
            <person name="Herman A."/>
            <person name="Abrahante J.E."/>
            <person name="Garbe J."/>
        </authorList>
    </citation>
    <scope>NUCLEOTIDE SEQUENCE</scope>
    <source>
        <strain evidence="10">Duluth1</strain>
        <tissue evidence="10">Whole animal</tissue>
    </source>
</reference>
<keyword evidence="3" id="KW-0677">Repeat</keyword>
<evidence type="ECO:0000259" key="9">
    <source>
        <dbReference type="PROSITE" id="PS50157"/>
    </source>
</evidence>
<dbReference type="SUPFAM" id="SSF57667">
    <property type="entry name" value="beta-beta-alpha zinc fingers"/>
    <property type="match status" value="4"/>
</dbReference>
<evidence type="ECO:0000256" key="2">
    <source>
        <dbReference type="ARBA" id="ARBA00022723"/>
    </source>
</evidence>
<dbReference type="GO" id="GO:0008270">
    <property type="term" value="F:zinc ion binding"/>
    <property type="evidence" value="ECO:0007669"/>
    <property type="project" value="UniProtKB-KW"/>
</dbReference>
<keyword evidence="11" id="KW-1185">Reference proteome</keyword>
<feature type="domain" description="C2H2-type" evidence="9">
    <location>
        <begin position="135"/>
        <end position="163"/>
    </location>
</feature>
<name>A0A9D4M246_DREPO</name>
<keyword evidence="6" id="KW-0539">Nucleus</keyword>
<dbReference type="SMART" id="SM00355">
    <property type="entry name" value="ZnF_C2H2"/>
    <property type="match status" value="9"/>
</dbReference>
<dbReference type="Pfam" id="PF00096">
    <property type="entry name" value="zf-C2H2"/>
    <property type="match status" value="5"/>
</dbReference>
<keyword evidence="2" id="KW-0479">Metal-binding</keyword>
<comment type="caution">
    <text evidence="10">The sequence shown here is derived from an EMBL/GenBank/DDBJ whole genome shotgun (WGS) entry which is preliminary data.</text>
</comment>
<feature type="compositionally biased region" description="Basic and acidic residues" evidence="8">
    <location>
        <begin position="51"/>
        <end position="63"/>
    </location>
</feature>
<feature type="domain" description="C2H2-type" evidence="9">
    <location>
        <begin position="224"/>
        <end position="251"/>
    </location>
</feature>
<dbReference type="InterPro" id="IPR036236">
    <property type="entry name" value="Znf_C2H2_sf"/>
</dbReference>
<feature type="domain" description="C2H2-type" evidence="9">
    <location>
        <begin position="194"/>
        <end position="222"/>
    </location>
</feature>
<evidence type="ECO:0000256" key="6">
    <source>
        <dbReference type="ARBA" id="ARBA00023242"/>
    </source>
</evidence>
<protein>
    <recommendedName>
        <fullName evidence="9">C2H2-type domain-containing protein</fullName>
    </recommendedName>
</protein>
<evidence type="ECO:0000256" key="5">
    <source>
        <dbReference type="ARBA" id="ARBA00022833"/>
    </source>
</evidence>
<organism evidence="10 11">
    <name type="scientific">Dreissena polymorpha</name>
    <name type="common">Zebra mussel</name>
    <name type="synonym">Mytilus polymorpha</name>
    <dbReference type="NCBI Taxonomy" id="45954"/>
    <lineage>
        <taxon>Eukaryota</taxon>
        <taxon>Metazoa</taxon>
        <taxon>Spiralia</taxon>
        <taxon>Lophotrochozoa</taxon>
        <taxon>Mollusca</taxon>
        <taxon>Bivalvia</taxon>
        <taxon>Autobranchia</taxon>
        <taxon>Heteroconchia</taxon>
        <taxon>Euheterodonta</taxon>
        <taxon>Imparidentia</taxon>
        <taxon>Neoheterodontei</taxon>
        <taxon>Myida</taxon>
        <taxon>Dreissenoidea</taxon>
        <taxon>Dreissenidae</taxon>
        <taxon>Dreissena</taxon>
    </lineage>
</organism>
<feature type="compositionally biased region" description="Polar residues" evidence="8">
    <location>
        <begin position="64"/>
        <end position="78"/>
    </location>
</feature>
<feature type="domain" description="C2H2-type" evidence="9">
    <location>
        <begin position="96"/>
        <end position="119"/>
    </location>
</feature>
<evidence type="ECO:0000256" key="4">
    <source>
        <dbReference type="ARBA" id="ARBA00022771"/>
    </source>
</evidence>
<reference evidence="10" key="1">
    <citation type="journal article" date="2019" name="bioRxiv">
        <title>The Genome of the Zebra Mussel, Dreissena polymorpha: A Resource for Invasive Species Research.</title>
        <authorList>
            <person name="McCartney M.A."/>
            <person name="Auch B."/>
            <person name="Kono T."/>
            <person name="Mallez S."/>
            <person name="Zhang Y."/>
            <person name="Obille A."/>
            <person name="Becker A."/>
            <person name="Abrahante J.E."/>
            <person name="Garbe J."/>
            <person name="Badalamenti J.P."/>
            <person name="Herman A."/>
            <person name="Mangelson H."/>
            <person name="Liachko I."/>
            <person name="Sullivan S."/>
            <person name="Sone E.D."/>
            <person name="Koren S."/>
            <person name="Silverstein K.A.T."/>
            <person name="Beckman K.B."/>
            <person name="Gohl D.M."/>
        </authorList>
    </citation>
    <scope>NUCLEOTIDE SEQUENCE</scope>
    <source>
        <strain evidence="10">Duluth1</strain>
        <tissue evidence="10">Whole animal</tissue>
    </source>
</reference>
<dbReference type="AlphaFoldDB" id="A0A9D4M246"/>
<dbReference type="FunFam" id="3.30.160.60:FF:000624">
    <property type="entry name" value="zinc finger protein 697"/>
    <property type="match status" value="1"/>
</dbReference>
<gene>
    <name evidence="10" type="ORF">DPMN_031552</name>
</gene>
<evidence type="ECO:0000256" key="7">
    <source>
        <dbReference type="PROSITE-ProRule" id="PRU00042"/>
    </source>
</evidence>
<feature type="domain" description="C2H2-type" evidence="9">
    <location>
        <begin position="252"/>
        <end position="279"/>
    </location>
</feature>
<dbReference type="EMBL" id="JAIWYP010000002">
    <property type="protein sequence ID" value="KAH3868405.1"/>
    <property type="molecule type" value="Genomic_DNA"/>
</dbReference>
<dbReference type="PANTHER" id="PTHR24406">
    <property type="entry name" value="TRANSCRIPTIONAL REPRESSOR CTCFL-RELATED"/>
    <property type="match status" value="1"/>
</dbReference>
<dbReference type="FunFam" id="3.30.160.60:FF:001968">
    <property type="entry name" value="chorion transcription factor Cf2 isoform X3"/>
    <property type="match status" value="1"/>
</dbReference>
<dbReference type="InterPro" id="IPR050888">
    <property type="entry name" value="ZnF_C2H2-type_TF"/>
</dbReference>
<comment type="subcellular location">
    <subcellularLocation>
        <location evidence="1">Nucleus</location>
    </subcellularLocation>
</comment>